<keyword evidence="3 7" id="KW-0808">Transferase</keyword>
<proteinExistence type="inferred from homology"/>
<gene>
    <name evidence="8" type="ORF">JRO89_XS14G0122800</name>
</gene>
<protein>
    <recommendedName>
        <fullName evidence="7">Fucosyltransferase</fullName>
        <ecNumber evidence="7">2.4.1.-</ecNumber>
    </recommendedName>
</protein>
<comment type="similarity">
    <text evidence="1 7">Belongs to the glycosyltransferase 37 family.</text>
</comment>
<dbReference type="InterPro" id="IPR004938">
    <property type="entry name" value="XG_FTase"/>
</dbReference>
<reference evidence="8 9" key="1">
    <citation type="submission" date="2021-02" db="EMBL/GenBank/DDBJ databases">
        <title>Plant Genome Project.</title>
        <authorList>
            <person name="Zhang R.-G."/>
        </authorList>
    </citation>
    <scope>NUCLEOTIDE SEQUENCE [LARGE SCALE GENOMIC DNA]</scope>
    <source>
        <tissue evidence="8">Leaves</tissue>
    </source>
</reference>
<evidence type="ECO:0000256" key="3">
    <source>
        <dbReference type="ARBA" id="ARBA00022679"/>
    </source>
</evidence>
<comment type="subcellular location">
    <subcellularLocation>
        <location evidence="7">Golgi apparatus</location>
        <location evidence="7">Golgi stack membrane</location>
        <topology evidence="7">Single-pass type II membrane protein</topology>
    </subcellularLocation>
</comment>
<comment type="function">
    <text evidence="7">May be involved in cell wall biosynthesis.</text>
</comment>
<comment type="caution">
    <text evidence="8">The sequence shown here is derived from an EMBL/GenBank/DDBJ whole genome shotgun (WGS) entry which is preliminary data.</text>
</comment>
<organism evidence="8 9">
    <name type="scientific">Xanthoceras sorbifolium</name>
    <dbReference type="NCBI Taxonomy" id="99658"/>
    <lineage>
        <taxon>Eukaryota</taxon>
        <taxon>Viridiplantae</taxon>
        <taxon>Streptophyta</taxon>
        <taxon>Embryophyta</taxon>
        <taxon>Tracheophyta</taxon>
        <taxon>Spermatophyta</taxon>
        <taxon>Magnoliopsida</taxon>
        <taxon>eudicotyledons</taxon>
        <taxon>Gunneridae</taxon>
        <taxon>Pentapetalae</taxon>
        <taxon>rosids</taxon>
        <taxon>malvids</taxon>
        <taxon>Sapindales</taxon>
        <taxon>Sapindaceae</taxon>
        <taxon>Xanthoceroideae</taxon>
        <taxon>Xanthoceras</taxon>
    </lineage>
</organism>
<name>A0ABQ8H513_9ROSI</name>
<evidence type="ECO:0000256" key="1">
    <source>
        <dbReference type="ARBA" id="ARBA00010481"/>
    </source>
</evidence>
<keyword evidence="4 7" id="KW-0333">Golgi apparatus</keyword>
<keyword evidence="9" id="KW-1185">Reference proteome</keyword>
<sequence>MGGLFCEPFPDTSWIFPEDFLFKSEINSFEQNYNYSYGYMLKSNIINYSTELLPSYMFLYLSHDYDHHDKLFFCDQDQALLSKVPWLIMKSNVYFLPSLFLISSFEQELSKLFPDKETVFHHLGSDELVTSAWSTFGYVAQGLGGMRPWILYKINQTKPDPLCGRGMSMEPCYHAPPVYGCKAKTTVDTATLVPHVRHCEDIRWGIKLFNSSS</sequence>
<dbReference type="PANTHER" id="PTHR31889:SF74">
    <property type="entry name" value="GALACTOSIDE 2-ALPHA-L-FUCOSYLTRANSFERASE"/>
    <property type="match status" value="1"/>
</dbReference>
<dbReference type="PANTHER" id="PTHR31889">
    <property type="entry name" value="FUCOSYLTRANSFERASE 2-RELATED"/>
    <property type="match status" value="1"/>
</dbReference>
<keyword evidence="6 7" id="KW-0961">Cell wall biogenesis/degradation</keyword>
<evidence type="ECO:0000256" key="6">
    <source>
        <dbReference type="ARBA" id="ARBA00023316"/>
    </source>
</evidence>
<evidence type="ECO:0000256" key="7">
    <source>
        <dbReference type="RuleBase" id="RU367004"/>
    </source>
</evidence>
<evidence type="ECO:0000313" key="9">
    <source>
        <dbReference type="Proteomes" id="UP000827721"/>
    </source>
</evidence>
<dbReference type="Proteomes" id="UP000827721">
    <property type="component" value="Unassembled WGS sequence"/>
</dbReference>
<evidence type="ECO:0000313" key="8">
    <source>
        <dbReference type="EMBL" id="KAH7548416.1"/>
    </source>
</evidence>
<keyword evidence="2 7" id="KW-0328">Glycosyltransferase</keyword>
<dbReference type="Pfam" id="PF03254">
    <property type="entry name" value="XG_FTase"/>
    <property type="match status" value="2"/>
</dbReference>
<evidence type="ECO:0000256" key="4">
    <source>
        <dbReference type="ARBA" id="ARBA00023034"/>
    </source>
</evidence>
<dbReference type="EMBL" id="JAFEMO010000014">
    <property type="protein sequence ID" value="KAH7548416.1"/>
    <property type="molecule type" value="Genomic_DNA"/>
</dbReference>
<accession>A0ABQ8H513</accession>
<evidence type="ECO:0000256" key="2">
    <source>
        <dbReference type="ARBA" id="ARBA00022676"/>
    </source>
</evidence>
<keyword evidence="5" id="KW-0325">Glycoprotein</keyword>
<evidence type="ECO:0000256" key="5">
    <source>
        <dbReference type="ARBA" id="ARBA00023180"/>
    </source>
</evidence>
<dbReference type="EC" id="2.4.1.-" evidence="7"/>